<accession>Q0YU45</accession>
<dbReference type="OrthoDB" id="9801272at2"/>
<sequence length="445" mass="48304">MPFIINTPEEREEMLRAIGAGSFEDLIKDIPEEIRLKKTLDLFAASDEPQVRKLLETLASANRSTSDYVSFLGGGAYDHFIPAAIKTIVSRSEFYTAYTPYQAEVSQGTLQAIYEYQSLICRLYEMDVANASMYDGATALAEAVLMAMNVTGRSQVVVAGKLHPYNSAVLKTYLEASGHNAVIQNELADGAGSLASLAELVNESVAAVVVQQPNFYGCLEDVEAIRDIAHAKGALFIVSADPLSLGVLAAPGSYGADIAVGEGQPLGNPQNFGGPYLGIFTVRQELVRKIPGRLVGMTKDRDGEDGFILTLQTREQHIRREKATSNICSNQALNALQAAVYLSLLGKEGIRQVAAQSTRNAHYLAAKIDALPGFSLKYQTPFFKEFVVETPLPAAEIINAMLEKRVFAGYDLAAHHETGLLIAVTEKRTQEELDSFAENLEAFIA</sequence>
<evidence type="ECO:0000313" key="6">
    <source>
        <dbReference type="EMBL" id="EAT59709.1"/>
    </source>
</evidence>
<evidence type="ECO:0000259" key="5">
    <source>
        <dbReference type="Pfam" id="PF02347"/>
    </source>
</evidence>
<evidence type="ECO:0000256" key="4">
    <source>
        <dbReference type="HAMAP-Rule" id="MF_00712"/>
    </source>
</evidence>
<feature type="domain" description="Glycine cleavage system P-protein N-terminal" evidence="5">
    <location>
        <begin position="4"/>
        <end position="437"/>
    </location>
</feature>
<dbReference type="EC" id="1.4.4.2" evidence="4"/>
<evidence type="ECO:0000256" key="3">
    <source>
        <dbReference type="ARBA" id="ARBA00049026"/>
    </source>
</evidence>
<gene>
    <name evidence="4" type="primary">gcvPA</name>
    <name evidence="6" type="ORF">CferDRAFT_1716</name>
</gene>
<protein>
    <recommendedName>
        <fullName evidence="4">Probable glycine dehydrogenase (decarboxylating) subunit 1</fullName>
        <ecNumber evidence="4">1.4.4.2</ecNumber>
    </recommendedName>
    <alternativeName>
        <fullName evidence="4">Glycine cleavage system P-protein subunit 1</fullName>
    </alternativeName>
    <alternativeName>
        <fullName evidence="4">Glycine decarboxylase subunit 1</fullName>
    </alternativeName>
    <alternativeName>
        <fullName evidence="4">Glycine dehydrogenase (aminomethyl-transferring) subunit 1</fullName>
    </alternativeName>
</protein>
<dbReference type="InterPro" id="IPR049315">
    <property type="entry name" value="GDC-P_N"/>
</dbReference>
<dbReference type="GO" id="GO:0004375">
    <property type="term" value="F:glycine dehydrogenase (decarboxylating) activity"/>
    <property type="evidence" value="ECO:0007669"/>
    <property type="project" value="UniProtKB-EC"/>
</dbReference>
<keyword evidence="2 4" id="KW-0560">Oxidoreductase</keyword>
<dbReference type="PIRSF" id="PIRSF006815">
    <property type="entry name" value="GcvPA"/>
    <property type="match status" value="1"/>
</dbReference>
<evidence type="ECO:0000313" key="7">
    <source>
        <dbReference type="Proteomes" id="UP000004162"/>
    </source>
</evidence>
<comment type="similarity">
    <text evidence="4">Belongs to the GcvP family. N-terminal subunit subfamily.</text>
</comment>
<dbReference type="RefSeq" id="WP_006365483.1">
    <property type="nucleotide sequence ID" value="NZ_AASE01000002.1"/>
</dbReference>
<dbReference type="GO" id="GO:0019464">
    <property type="term" value="P:glycine decarboxylation via glycine cleavage system"/>
    <property type="evidence" value="ECO:0007669"/>
    <property type="project" value="UniProtKB-UniRule"/>
</dbReference>
<dbReference type="Gene3D" id="3.40.640.10">
    <property type="entry name" value="Type I PLP-dependent aspartate aminotransferase-like (Major domain)"/>
    <property type="match status" value="1"/>
</dbReference>
<organism evidence="6 7">
    <name type="scientific">Chlorobium ferrooxidans DSM 13031</name>
    <dbReference type="NCBI Taxonomy" id="377431"/>
    <lineage>
        <taxon>Bacteria</taxon>
        <taxon>Pseudomonadati</taxon>
        <taxon>Chlorobiota</taxon>
        <taxon>Chlorobiia</taxon>
        <taxon>Chlorobiales</taxon>
        <taxon>Chlorobiaceae</taxon>
        <taxon>Chlorobium/Pelodictyon group</taxon>
        <taxon>Chlorobium</taxon>
    </lineage>
</organism>
<dbReference type="CDD" id="cd00613">
    <property type="entry name" value="GDC-P"/>
    <property type="match status" value="1"/>
</dbReference>
<dbReference type="NCBIfam" id="NF001696">
    <property type="entry name" value="PRK00451.1"/>
    <property type="match status" value="1"/>
</dbReference>
<comment type="caution">
    <text evidence="6">The sequence shown here is derived from an EMBL/GenBank/DDBJ whole genome shotgun (WGS) entry which is preliminary data.</text>
</comment>
<dbReference type="HAMAP" id="MF_00712">
    <property type="entry name" value="GcvPA"/>
    <property type="match status" value="1"/>
</dbReference>
<comment type="function">
    <text evidence="1 4">The glycine cleavage system catalyzes the degradation of glycine. The P protein binds the alpha-amino group of glycine through its pyridoxal phosphate cofactor; CO(2) is released and the remaining methylamine moiety is then transferred to the lipoamide cofactor of the H protein.</text>
</comment>
<reference evidence="6 7" key="2">
    <citation type="submission" date="2006-07" db="EMBL/GenBank/DDBJ databases">
        <title>Sequencing of the draft genome and assembly of Chlorobium ferroxidans DSM 13031.</title>
        <authorList>
            <consortium name="US DOE Joint Genome Institute (JGI-PGF)"/>
            <person name="Copeland A."/>
            <person name="Lucas S."/>
            <person name="Lapidus A."/>
            <person name="Barry K."/>
            <person name="Glavina del Rio T."/>
            <person name="Dalin E."/>
            <person name="Tice H."/>
            <person name="Bruce D."/>
            <person name="Pitluck S."/>
            <person name="Richardson P."/>
        </authorList>
    </citation>
    <scope>NUCLEOTIDE SEQUENCE [LARGE SCALE GENOMIC DNA]</scope>
    <source>
        <strain evidence="6 7">DSM 13031</strain>
    </source>
</reference>
<evidence type="ECO:0000256" key="1">
    <source>
        <dbReference type="ARBA" id="ARBA00003788"/>
    </source>
</evidence>
<proteinExistence type="inferred from homology"/>
<dbReference type="AlphaFoldDB" id="Q0YU45"/>
<dbReference type="SUPFAM" id="SSF53383">
    <property type="entry name" value="PLP-dependent transferases"/>
    <property type="match status" value="1"/>
</dbReference>
<keyword evidence="7" id="KW-1185">Reference proteome</keyword>
<dbReference type="InterPro" id="IPR015422">
    <property type="entry name" value="PyrdxlP-dep_Trfase_small"/>
</dbReference>
<dbReference type="InterPro" id="IPR015424">
    <property type="entry name" value="PyrdxlP-dep_Trfase"/>
</dbReference>
<name>Q0YU45_9CHLB</name>
<dbReference type="Pfam" id="PF02347">
    <property type="entry name" value="GDC-P"/>
    <property type="match status" value="1"/>
</dbReference>
<dbReference type="Gene3D" id="3.90.1150.10">
    <property type="entry name" value="Aspartate Aminotransferase, domain 1"/>
    <property type="match status" value="1"/>
</dbReference>
<comment type="catalytic activity">
    <reaction evidence="3 4">
        <text>N(6)-[(R)-lipoyl]-L-lysyl-[glycine-cleavage complex H protein] + glycine + H(+) = N(6)-[(R)-S(8)-aminomethyldihydrolipoyl]-L-lysyl-[glycine-cleavage complex H protein] + CO2</text>
        <dbReference type="Rhea" id="RHEA:24304"/>
        <dbReference type="Rhea" id="RHEA-COMP:10494"/>
        <dbReference type="Rhea" id="RHEA-COMP:10495"/>
        <dbReference type="ChEBI" id="CHEBI:15378"/>
        <dbReference type="ChEBI" id="CHEBI:16526"/>
        <dbReference type="ChEBI" id="CHEBI:57305"/>
        <dbReference type="ChEBI" id="CHEBI:83099"/>
        <dbReference type="ChEBI" id="CHEBI:83143"/>
        <dbReference type="EC" id="1.4.4.2"/>
    </reaction>
</comment>
<dbReference type="Proteomes" id="UP000004162">
    <property type="component" value="Unassembled WGS sequence"/>
</dbReference>
<dbReference type="InterPro" id="IPR020581">
    <property type="entry name" value="GDC_P"/>
</dbReference>
<comment type="subunit">
    <text evidence="4">The glycine cleavage system is composed of four proteins: P, T, L and H. In this organism, the P 'protein' is a heterodimer of two subunits.</text>
</comment>
<dbReference type="InterPro" id="IPR015421">
    <property type="entry name" value="PyrdxlP-dep_Trfase_major"/>
</dbReference>
<evidence type="ECO:0000256" key="2">
    <source>
        <dbReference type="ARBA" id="ARBA00023002"/>
    </source>
</evidence>
<reference evidence="6 7" key="1">
    <citation type="submission" date="2006-07" db="EMBL/GenBank/DDBJ databases">
        <title>Annotation of the draft genome assembly of Chlorobium ferroxidans DSM 13031.</title>
        <authorList>
            <consortium name="US DOE Joint Genome Institute (JGI-ORNL)"/>
            <person name="Larimer F."/>
            <person name="Land M."/>
            <person name="Hauser L."/>
        </authorList>
    </citation>
    <scope>NUCLEOTIDE SEQUENCE [LARGE SCALE GENOMIC DNA]</scope>
    <source>
        <strain evidence="6 7">DSM 13031</strain>
    </source>
</reference>
<dbReference type="PANTHER" id="PTHR42806">
    <property type="entry name" value="GLYCINE CLEAVAGE SYSTEM P-PROTEIN"/>
    <property type="match status" value="1"/>
</dbReference>
<dbReference type="EMBL" id="AASE01000002">
    <property type="protein sequence ID" value="EAT59709.1"/>
    <property type="molecule type" value="Genomic_DNA"/>
</dbReference>
<dbReference type="GO" id="GO:0009116">
    <property type="term" value="P:nucleoside metabolic process"/>
    <property type="evidence" value="ECO:0007669"/>
    <property type="project" value="InterPro"/>
</dbReference>
<dbReference type="InterPro" id="IPR023010">
    <property type="entry name" value="GcvPA"/>
</dbReference>
<dbReference type="PANTHER" id="PTHR42806:SF1">
    <property type="entry name" value="GLYCINE DEHYDROGENASE (DECARBOXYLATING)"/>
    <property type="match status" value="1"/>
</dbReference>